<sequence length="18" mass="2101">MLISIAYMLVWSFQVAEV</sequence>
<name>A0A0A8ZRM7_ARUDO</name>
<reference evidence="1" key="2">
    <citation type="journal article" date="2015" name="Data Brief">
        <title>Shoot transcriptome of the giant reed, Arundo donax.</title>
        <authorList>
            <person name="Barrero R.A."/>
            <person name="Guerrero F.D."/>
            <person name="Moolhuijzen P."/>
            <person name="Goolsby J.A."/>
            <person name="Tidwell J."/>
            <person name="Bellgard S.E."/>
            <person name="Bellgard M.I."/>
        </authorList>
    </citation>
    <scope>NUCLEOTIDE SEQUENCE</scope>
    <source>
        <tissue evidence="1">Shoot tissue taken approximately 20 cm above the soil surface</tissue>
    </source>
</reference>
<dbReference type="EMBL" id="GBRH01257547">
    <property type="protein sequence ID" value="JAD40348.1"/>
    <property type="molecule type" value="Transcribed_RNA"/>
</dbReference>
<proteinExistence type="predicted"/>
<dbReference type="AlphaFoldDB" id="A0A0A8ZRM7"/>
<organism evidence="1">
    <name type="scientific">Arundo donax</name>
    <name type="common">Giant reed</name>
    <name type="synonym">Donax arundinaceus</name>
    <dbReference type="NCBI Taxonomy" id="35708"/>
    <lineage>
        <taxon>Eukaryota</taxon>
        <taxon>Viridiplantae</taxon>
        <taxon>Streptophyta</taxon>
        <taxon>Embryophyta</taxon>
        <taxon>Tracheophyta</taxon>
        <taxon>Spermatophyta</taxon>
        <taxon>Magnoliopsida</taxon>
        <taxon>Liliopsida</taxon>
        <taxon>Poales</taxon>
        <taxon>Poaceae</taxon>
        <taxon>PACMAD clade</taxon>
        <taxon>Arundinoideae</taxon>
        <taxon>Arundineae</taxon>
        <taxon>Arundo</taxon>
    </lineage>
</organism>
<reference evidence="1" key="1">
    <citation type="submission" date="2014-09" db="EMBL/GenBank/DDBJ databases">
        <authorList>
            <person name="Magalhaes I.L.F."/>
            <person name="Oliveira U."/>
            <person name="Santos F.R."/>
            <person name="Vidigal T.H.D.A."/>
            <person name="Brescovit A.D."/>
            <person name="Santos A.J."/>
        </authorList>
    </citation>
    <scope>NUCLEOTIDE SEQUENCE</scope>
    <source>
        <tissue evidence="1">Shoot tissue taken approximately 20 cm above the soil surface</tissue>
    </source>
</reference>
<protein>
    <submittedName>
        <fullName evidence="1">Uncharacterized protein</fullName>
    </submittedName>
</protein>
<evidence type="ECO:0000313" key="1">
    <source>
        <dbReference type="EMBL" id="JAD40348.1"/>
    </source>
</evidence>
<accession>A0A0A8ZRM7</accession>